<name>A0ACC1N2D2_9HYPO</name>
<organism evidence="1 2">
    <name type="scientific">Zarea fungicola</name>
    <dbReference type="NCBI Taxonomy" id="93591"/>
    <lineage>
        <taxon>Eukaryota</taxon>
        <taxon>Fungi</taxon>
        <taxon>Dikarya</taxon>
        <taxon>Ascomycota</taxon>
        <taxon>Pezizomycotina</taxon>
        <taxon>Sordariomycetes</taxon>
        <taxon>Hypocreomycetidae</taxon>
        <taxon>Hypocreales</taxon>
        <taxon>Cordycipitaceae</taxon>
        <taxon>Zarea</taxon>
    </lineage>
</organism>
<protein>
    <submittedName>
        <fullName evidence="1">Uncharacterized protein</fullName>
    </submittedName>
</protein>
<keyword evidence="2" id="KW-1185">Reference proteome</keyword>
<proteinExistence type="predicted"/>
<evidence type="ECO:0000313" key="1">
    <source>
        <dbReference type="EMBL" id="KAJ2972603.1"/>
    </source>
</evidence>
<gene>
    <name evidence="1" type="ORF">NQ176_g7066</name>
</gene>
<dbReference type="Proteomes" id="UP001143910">
    <property type="component" value="Unassembled WGS sequence"/>
</dbReference>
<dbReference type="EMBL" id="JANJQO010001116">
    <property type="protein sequence ID" value="KAJ2972603.1"/>
    <property type="molecule type" value="Genomic_DNA"/>
</dbReference>
<evidence type="ECO:0000313" key="2">
    <source>
        <dbReference type="Proteomes" id="UP001143910"/>
    </source>
</evidence>
<comment type="caution">
    <text evidence="1">The sequence shown here is derived from an EMBL/GenBank/DDBJ whole genome shotgun (WGS) entry which is preliminary data.</text>
</comment>
<accession>A0ACC1N2D2</accession>
<reference evidence="1" key="1">
    <citation type="submission" date="2022-08" db="EMBL/GenBank/DDBJ databases">
        <title>Genome Sequence of Lecanicillium fungicola.</title>
        <authorList>
            <person name="Buettner E."/>
        </authorList>
    </citation>
    <scope>NUCLEOTIDE SEQUENCE</scope>
    <source>
        <strain evidence="1">Babe33</strain>
    </source>
</reference>
<sequence length="99" mass="10617">MLRDTFRHVLSRIRCVFCDTVMTVKDAEAMCGNGHAFATCVSSGIPIMAPGISRVCAVCGLRCLKPSELEKLSKEFLDDTVKIDTAAELCGGCGGKFIV</sequence>